<gene>
    <name evidence="1" type="ORF">KD144_03365</name>
</gene>
<proteinExistence type="predicted"/>
<evidence type="ECO:0000313" key="1">
    <source>
        <dbReference type="EMBL" id="MBR8668571.1"/>
    </source>
</evidence>
<sequence length="133" mass="15700">MDEIKTKLQYILNTVQDATLPSNKPIILVTVTELIEEVRNSSFSYKATYYTGKNKAHFYRYICLAKKSKAKLLTDLEEIEYEIRKMNMNEKRISVLLSKMLNTELYTADLQNYIDRWINTTNSQNKKYTLLVK</sequence>
<organism evidence="1">
    <name type="scientific">Niallia circulans</name>
    <name type="common">Bacillus circulans</name>
    <dbReference type="NCBI Taxonomy" id="1397"/>
    <lineage>
        <taxon>Bacteria</taxon>
        <taxon>Bacillati</taxon>
        <taxon>Bacillota</taxon>
        <taxon>Bacilli</taxon>
        <taxon>Bacillales</taxon>
        <taxon>Bacillaceae</taxon>
        <taxon>Niallia</taxon>
    </lineage>
</organism>
<reference evidence="1" key="1">
    <citation type="submission" date="2021-04" db="EMBL/GenBank/DDBJ databases">
        <title>Genomic analysis of electroactive and textile dye degrading Bacillus circulans strain: DC10 isolated from constructed wetland-microbial fuel cells treating textile dye wastewaters.</title>
        <authorList>
            <person name="Patel D.U."/>
            <person name="Desai C.R."/>
        </authorList>
    </citation>
    <scope>NUCLEOTIDE SEQUENCE</scope>
    <source>
        <strain evidence="1">DC10</strain>
    </source>
</reference>
<comment type="caution">
    <text evidence="1">The sequence shown here is derived from an EMBL/GenBank/DDBJ whole genome shotgun (WGS) entry which is preliminary data.</text>
</comment>
<dbReference type="AlphaFoldDB" id="A0A941G9E1"/>
<dbReference type="EMBL" id="JAGTPX010000002">
    <property type="protein sequence ID" value="MBR8668571.1"/>
    <property type="molecule type" value="Genomic_DNA"/>
</dbReference>
<name>A0A941G9E1_NIACI</name>
<protein>
    <submittedName>
        <fullName evidence="1">Uncharacterized protein</fullName>
    </submittedName>
</protein>
<accession>A0A941G9E1</accession>
<dbReference type="RefSeq" id="WP_212117143.1">
    <property type="nucleotide sequence ID" value="NZ_JAGTPX020000002.1"/>
</dbReference>